<dbReference type="Proteomes" id="UP001139971">
    <property type="component" value="Unassembled WGS sequence"/>
</dbReference>
<sequence>MRADVAIIGAGPAGAALACALARRGVDVALIDAAAANAARRRIGENLPPAARPWLAHYGLDDAAHLRTRGLRLVWGSARARWNDHLYSTHGPGLIVDRARFDADLVDIAVRAGARHLPGTRCTGAVASAEGWRVTLQRTQGDISTLDCRFVAAASGRAAGFAHRAGAVRERHDRLVALVHVAPARTRTEAAYASLEAVADGWWYDSPLPSHEHVTIFFAESDAAPDDEAWRARLADRGVDVDATTRPWRCAANGARVRPVSGANWLAVGDAAQAYDPLASAGLMKALVHGRAASEAIVAALAGDARPLENYAALLDREWDEYRAGLAAHYGLERRYADAPFWRRRHAPANQAAAIALPRLSFGRLPPPSRDGRPEMPDG</sequence>
<dbReference type="Gene3D" id="3.30.9.100">
    <property type="match status" value="1"/>
</dbReference>
<dbReference type="PANTHER" id="PTHR43747">
    <property type="entry name" value="FAD-BINDING PROTEIN"/>
    <property type="match status" value="1"/>
</dbReference>
<dbReference type="PANTHER" id="PTHR43747:SF1">
    <property type="entry name" value="SLR1998 PROTEIN"/>
    <property type="match status" value="1"/>
</dbReference>
<evidence type="ECO:0000313" key="3">
    <source>
        <dbReference type="Proteomes" id="UP001139971"/>
    </source>
</evidence>
<dbReference type="EMBL" id="JAOVZO020000008">
    <property type="protein sequence ID" value="MDC8012395.1"/>
    <property type="molecule type" value="Genomic_DNA"/>
</dbReference>
<dbReference type="Pfam" id="PF01494">
    <property type="entry name" value="FAD_binding_3"/>
    <property type="match status" value="1"/>
</dbReference>
<feature type="domain" description="FAD-binding" evidence="1">
    <location>
        <begin position="3"/>
        <end position="307"/>
    </location>
</feature>
<dbReference type="RefSeq" id="WP_263543912.1">
    <property type="nucleotide sequence ID" value="NZ_JAOVZO020000008.1"/>
</dbReference>
<dbReference type="GO" id="GO:0071949">
    <property type="term" value="F:FAD binding"/>
    <property type="evidence" value="ECO:0007669"/>
    <property type="project" value="InterPro"/>
</dbReference>
<dbReference type="InterPro" id="IPR050816">
    <property type="entry name" value="Flavin-dep_Halogenase_NPB"/>
</dbReference>
<dbReference type="PROSITE" id="PS51257">
    <property type="entry name" value="PROKAR_LIPOPROTEIN"/>
    <property type="match status" value="1"/>
</dbReference>
<gene>
    <name evidence="2" type="ORF">OD750_007535</name>
</gene>
<dbReference type="AlphaFoldDB" id="A0A9X3YJP6"/>
<evidence type="ECO:0000259" key="1">
    <source>
        <dbReference type="Pfam" id="PF01494"/>
    </source>
</evidence>
<dbReference type="InterPro" id="IPR002938">
    <property type="entry name" value="FAD-bd"/>
</dbReference>
<evidence type="ECO:0000313" key="2">
    <source>
        <dbReference type="EMBL" id="MDC8012395.1"/>
    </source>
</evidence>
<dbReference type="InterPro" id="IPR036188">
    <property type="entry name" value="FAD/NAD-bd_sf"/>
</dbReference>
<dbReference type="Gene3D" id="3.50.50.60">
    <property type="entry name" value="FAD/NAD(P)-binding domain"/>
    <property type="match status" value="1"/>
</dbReference>
<keyword evidence="3" id="KW-1185">Reference proteome</keyword>
<reference evidence="2" key="1">
    <citation type="submission" date="2023-02" db="EMBL/GenBank/DDBJ databases">
        <title>Tahibacter soli sp. nov. isolated from soil.</title>
        <authorList>
            <person name="Baek J.H."/>
            <person name="Lee J.K."/>
            <person name="Choi D.G."/>
            <person name="Jeon C.O."/>
        </authorList>
    </citation>
    <scope>NUCLEOTIDE SEQUENCE</scope>
    <source>
        <strain evidence="2">BL</strain>
    </source>
</reference>
<comment type="caution">
    <text evidence="2">The sequence shown here is derived from an EMBL/GenBank/DDBJ whole genome shotgun (WGS) entry which is preliminary data.</text>
</comment>
<name>A0A9X3YJP6_9GAMM</name>
<dbReference type="SUPFAM" id="SSF51905">
    <property type="entry name" value="FAD/NAD(P)-binding domain"/>
    <property type="match status" value="1"/>
</dbReference>
<accession>A0A9X3YJP6</accession>
<protein>
    <submittedName>
        <fullName evidence="2">Tryptophan 7-halogenase</fullName>
    </submittedName>
</protein>
<organism evidence="2 3">
    <name type="scientific">Tahibacter soli</name>
    <dbReference type="NCBI Taxonomy" id="2983605"/>
    <lineage>
        <taxon>Bacteria</taxon>
        <taxon>Pseudomonadati</taxon>
        <taxon>Pseudomonadota</taxon>
        <taxon>Gammaproteobacteria</taxon>
        <taxon>Lysobacterales</taxon>
        <taxon>Rhodanobacteraceae</taxon>
        <taxon>Tahibacter</taxon>
    </lineage>
</organism>
<proteinExistence type="predicted"/>
<dbReference type="PRINTS" id="PR00420">
    <property type="entry name" value="RNGMNOXGNASE"/>
</dbReference>